<keyword evidence="3" id="KW-1185">Reference proteome</keyword>
<protein>
    <submittedName>
        <fullName evidence="1">Uncharacterized protein</fullName>
    </submittedName>
</protein>
<evidence type="ECO:0000313" key="4">
    <source>
        <dbReference type="Proteomes" id="UP000009139"/>
    </source>
</evidence>
<organism evidence="1 3">
    <name type="scientific">Pyrococcus abyssi (strain GE5 / Orsay)</name>
    <dbReference type="NCBI Taxonomy" id="272844"/>
    <lineage>
        <taxon>Archaea</taxon>
        <taxon>Methanobacteriati</taxon>
        <taxon>Methanobacteriota</taxon>
        <taxon>Thermococci</taxon>
        <taxon>Thermococcales</taxon>
        <taxon>Thermococcaceae</taxon>
        <taxon>Pyrococcus</taxon>
    </lineage>
</organism>
<dbReference type="PIR" id="G75003">
    <property type="entry name" value="G75003"/>
</dbReference>
<evidence type="ECO:0000313" key="2">
    <source>
        <dbReference type="EMBL" id="CCE71019.1"/>
    </source>
</evidence>
<reference evidence="1" key="1">
    <citation type="submission" date="1999-07" db="EMBL/GenBank/DDBJ databases">
        <authorList>
            <person name="Genoscope"/>
        </authorList>
    </citation>
    <scope>NUCLEOTIDE SEQUENCE</scope>
    <source>
        <strain evidence="1">Orsay</strain>
    </source>
</reference>
<evidence type="ECO:0000313" key="3">
    <source>
        <dbReference type="Proteomes" id="UP000000810"/>
    </source>
</evidence>
<reference evidence="1" key="2">
    <citation type="journal article" date="2000" name="J. Mol. Biol.">
        <title>Archaeal homologs of eukaryotic methylation guide small nucleolar RNAs: lessons from the Pyrococcus genomes.</title>
        <authorList>
            <person name="Gaspin C."/>
            <person name="Cavaille J."/>
            <person name="Erauso G."/>
        </authorList>
    </citation>
    <scope>NUCLEOTIDE SEQUENCE</scope>
    <source>
        <strain evidence="1">Orsay</strain>
    </source>
</reference>
<dbReference type="Proteomes" id="UP000009139">
    <property type="component" value="Chromosome"/>
</dbReference>
<evidence type="ECO:0000313" key="1">
    <source>
        <dbReference type="EMBL" id="CAB50469.1"/>
    </source>
</evidence>
<accession>Q9UYE3</accession>
<proteinExistence type="predicted"/>
<gene>
    <name evidence="1" type="ordered locus">PAB1031</name>
</gene>
<dbReference type="AlphaFoldDB" id="Q9UYE3"/>
<dbReference type="eggNOG" id="arCOG04041">
    <property type="taxonomic scope" value="Archaea"/>
</dbReference>
<name>Q9UYE3_PYRAB</name>
<dbReference type="EMBL" id="AJ248288">
    <property type="protein sequence ID" value="CAB50469.1"/>
    <property type="molecule type" value="Genomic_DNA"/>
</dbReference>
<dbReference type="HOGENOM" id="CLU_2010171_0_0_2"/>
<reference evidence="1 3" key="4">
    <citation type="journal article" date="2003" name="Mol. Microbiol.">
        <title>An integrated analysis of the genome of the hyperthermophilic archaeon Pyrococcus abyssi.</title>
        <authorList>
            <person name="Cohen G."/>
            <person name="Barbe V."/>
            <person name="Flament D."/>
            <person name="Galperin M."/>
            <person name="Heilig R."/>
            <person name="Ripp R."/>
            <person name="Lecompte O."/>
            <person name="Prieur D."/>
            <person name="Poch O."/>
            <person name="Quellerou J."/>
            <person name="Thierry J.C."/>
            <person name="Van der Oost J."/>
            <person name="Weissenbach J."/>
            <person name="Zivanovic Y."/>
            <person name="Forterre P."/>
        </authorList>
    </citation>
    <scope>NUCLEOTIDE SEQUENCE [LARGE SCALE GENOMIC DNA]</scope>
    <source>
        <strain evidence="3">GE5 / Orsay</strain>
        <strain evidence="1">Orsay</strain>
    </source>
</reference>
<sequence>MRGIQLSEGMIDQAVMPEELQGLKKPKVHLASAEDVFLFKGVTSLGRSKDIDDILRLLELGVDFDVVLKEIEVQRKLLEVETFERLAHILFEKIKLIQKILEERGLRSRGLNYFINQLKGYLG</sequence>
<dbReference type="Proteomes" id="UP000000810">
    <property type="component" value="Chromosome"/>
</dbReference>
<reference evidence="2 4" key="5">
    <citation type="journal article" date="2012" name="Curr. Microbiol.">
        <title>Re-annotation of two hyperthermophilic archaea Pyrococcus abyssi GE5 and Pyrococcus furiosus DSM 3638.</title>
        <authorList>
            <person name="Gao J."/>
            <person name="Wang J."/>
        </authorList>
    </citation>
    <scope>GENOME REANNOTATION</scope>
    <source>
        <strain evidence="2">GE5</strain>
        <strain evidence="4">GE5 / Orsay</strain>
    </source>
</reference>
<dbReference type="PATRIC" id="fig|272844.11.peg.1665"/>
<reference evidence="1" key="3">
    <citation type="journal article" date="2001" name="Genome Res.">
        <title>Genome evolution at the genus level: comparison of three complete genomes of hyperthermophilic archaea.</title>
        <authorList>
            <person name="Lecompte O."/>
            <person name="Ripp R."/>
            <person name="Puzos-Barbe V."/>
            <person name="Duprat S."/>
            <person name="Heilig R."/>
            <person name="Dietrich J."/>
            <person name="Thierry J.C."/>
            <person name="Poch O."/>
        </authorList>
    </citation>
    <scope>NUCLEOTIDE SEQUENCE</scope>
    <source>
        <strain evidence="1">Orsay</strain>
    </source>
</reference>
<dbReference type="EMBL" id="HE613800">
    <property type="protein sequence ID" value="CCE71019.1"/>
    <property type="molecule type" value="Genomic_DNA"/>
</dbReference>
<dbReference type="KEGG" id="pab:PAB1031"/>